<reference evidence="3" key="1">
    <citation type="journal article" date="2020" name="Stud. Mycol.">
        <title>101 Dothideomycetes genomes: a test case for predicting lifestyles and emergence of pathogens.</title>
        <authorList>
            <person name="Haridas S."/>
            <person name="Albert R."/>
            <person name="Binder M."/>
            <person name="Bloem J."/>
            <person name="Labutti K."/>
            <person name="Salamov A."/>
            <person name="Andreopoulos B."/>
            <person name="Baker S."/>
            <person name="Barry K."/>
            <person name="Bills G."/>
            <person name="Bluhm B."/>
            <person name="Cannon C."/>
            <person name="Castanera R."/>
            <person name="Culley D."/>
            <person name="Daum C."/>
            <person name="Ezra D."/>
            <person name="Gonzalez J."/>
            <person name="Henrissat B."/>
            <person name="Kuo A."/>
            <person name="Liang C."/>
            <person name="Lipzen A."/>
            <person name="Lutzoni F."/>
            <person name="Magnuson J."/>
            <person name="Mondo S."/>
            <person name="Nolan M."/>
            <person name="Ohm R."/>
            <person name="Pangilinan J."/>
            <person name="Park H.-J."/>
            <person name="Ramirez L."/>
            <person name="Alfaro M."/>
            <person name="Sun H."/>
            <person name="Tritt A."/>
            <person name="Yoshinaga Y."/>
            <person name="Zwiers L.-H."/>
            <person name="Turgeon B."/>
            <person name="Goodwin S."/>
            <person name="Spatafora J."/>
            <person name="Crous P."/>
            <person name="Grigoriev I."/>
        </authorList>
    </citation>
    <scope>NUCLEOTIDE SEQUENCE</scope>
    <source>
        <strain evidence="3">CBS 207.26</strain>
    </source>
</reference>
<comment type="similarity">
    <text evidence="1">Belongs to the sulfatase family.</text>
</comment>
<dbReference type="InterPro" id="IPR017850">
    <property type="entry name" value="Alkaline_phosphatase_core_sf"/>
</dbReference>
<dbReference type="PANTHER" id="PTHR43108">
    <property type="entry name" value="N-ACETYLGLUCOSAMINE-6-SULFATASE FAMILY MEMBER"/>
    <property type="match status" value="1"/>
</dbReference>
<dbReference type="InterPro" id="IPR000917">
    <property type="entry name" value="Sulfatase_N"/>
</dbReference>
<dbReference type="GO" id="GO:0005539">
    <property type="term" value="F:glycosaminoglycan binding"/>
    <property type="evidence" value="ECO:0007669"/>
    <property type="project" value="TreeGrafter"/>
</dbReference>
<dbReference type="GO" id="GO:0008449">
    <property type="term" value="F:N-acetylglucosamine-6-sulfatase activity"/>
    <property type="evidence" value="ECO:0007669"/>
    <property type="project" value="TreeGrafter"/>
</dbReference>
<name>A0A6A6E8H9_9PEZI</name>
<protein>
    <submittedName>
        <fullName evidence="3">Alkaline phosphatase-like protein</fullName>
    </submittedName>
</protein>
<evidence type="ECO:0000313" key="4">
    <source>
        <dbReference type="Proteomes" id="UP000800200"/>
    </source>
</evidence>
<accession>A0A6A6E8H9</accession>
<dbReference type="Proteomes" id="UP000800200">
    <property type="component" value="Unassembled WGS sequence"/>
</dbReference>
<gene>
    <name evidence="3" type="ORF">K469DRAFT_146218</name>
</gene>
<proteinExistence type="inferred from homology"/>
<dbReference type="Gene3D" id="3.40.720.10">
    <property type="entry name" value="Alkaline Phosphatase, subunit A"/>
    <property type="match status" value="1"/>
</dbReference>
<evidence type="ECO:0000313" key="3">
    <source>
        <dbReference type="EMBL" id="KAF2186146.1"/>
    </source>
</evidence>
<sequence>MGAQCRHPCVQSIRLLDDAANEDAPLFLAIAPVAPHSNVKIESLEENIEDIVAEFSPPIPAERDTHLFEDAKVPRTEKFNPEKPSGVNWVRNLPRPSQENVDFKDHFYRSRLRVLQSVDETVDGVISRLEKHGILDNTYVVYSTDNGYHIGQHRLQPRKECGFEEDINIPLIIRGPGVPQNATTEIVTTHTDLAPTFLKLAGAPLRADFDGEAIPLSQSGLADSKKTRQEHVNVEYWGFALGEGKDWGGDRFYHNNTDKVLRIISDSYNFYYSVWCNNEHELYDLKDDPGQLKDLLGGADVSTLMGIPLRKARHVSGCGRHFTLQATWKILTTHLRSASITFMKRNRRRLSILAAKLVTSSTPKARSSRKRPCQSLWQ</sequence>
<dbReference type="AlphaFoldDB" id="A0A6A6E8H9"/>
<keyword evidence="4" id="KW-1185">Reference proteome</keyword>
<organism evidence="3 4">
    <name type="scientific">Zopfia rhizophila CBS 207.26</name>
    <dbReference type="NCBI Taxonomy" id="1314779"/>
    <lineage>
        <taxon>Eukaryota</taxon>
        <taxon>Fungi</taxon>
        <taxon>Dikarya</taxon>
        <taxon>Ascomycota</taxon>
        <taxon>Pezizomycotina</taxon>
        <taxon>Dothideomycetes</taxon>
        <taxon>Dothideomycetes incertae sedis</taxon>
        <taxon>Zopfiaceae</taxon>
        <taxon>Zopfia</taxon>
    </lineage>
</organism>
<evidence type="ECO:0000256" key="1">
    <source>
        <dbReference type="ARBA" id="ARBA00008779"/>
    </source>
</evidence>
<dbReference type="EMBL" id="ML994630">
    <property type="protein sequence ID" value="KAF2186146.1"/>
    <property type="molecule type" value="Genomic_DNA"/>
</dbReference>
<dbReference type="OrthoDB" id="96314at2759"/>
<dbReference type="SUPFAM" id="SSF53649">
    <property type="entry name" value="Alkaline phosphatase-like"/>
    <property type="match status" value="1"/>
</dbReference>
<evidence type="ECO:0000259" key="2">
    <source>
        <dbReference type="Pfam" id="PF00884"/>
    </source>
</evidence>
<feature type="domain" description="Sulfatase N-terminal" evidence="2">
    <location>
        <begin position="15"/>
        <end position="203"/>
    </location>
</feature>
<dbReference type="Pfam" id="PF00884">
    <property type="entry name" value="Sulfatase"/>
    <property type="match status" value="1"/>
</dbReference>
<dbReference type="PANTHER" id="PTHR43108:SF8">
    <property type="entry name" value="SD21168P"/>
    <property type="match status" value="1"/>
</dbReference>